<proteinExistence type="predicted"/>
<evidence type="ECO:0000313" key="9">
    <source>
        <dbReference type="Proteomes" id="UP000215914"/>
    </source>
</evidence>
<evidence type="ECO:0000256" key="3">
    <source>
        <dbReference type="ARBA" id="ARBA00023155"/>
    </source>
</evidence>
<keyword evidence="2 5" id="KW-0238">DNA-binding</keyword>
<evidence type="ECO:0000256" key="4">
    <source>
        <dbReference type="ARBA" id="ARBA00023242"/>
    </source>
</evidence>
<dbReference type="Gene3D" id="1.10.10.60">
    <property type="entry name" value="Homeodomain-like"/>
    <property type="match status" value="1"/>
</dbReference>
<dbReference type="InterPro" id="IPR001356">
    <property type="entry name" value="HD"/>
</dbReference>
<dbReference type="PANTHER" id="PTHR45654">
    <property type="entry name" value="HOMEOBOX-LEUCINE ZIPPER PROTEIN MERISTEM L1"/>
    <property type="match status" value="1"/>
</dbReference>
<organism evidence="8 9">
    <name type="scientific">Helianthus annuus</name>
    <name type="common">Common sunflower</name>
    <dbReference type="NCBI Taxonomy" id="4232"/>
    <lineage>
        <taxon>Eukaryota</taxon>
        <taxon>Viridiplantae</taxon>
        <taxon>Streptophyta</taxon>
        <taxon>Embryophyta</taxon>
        <taxon>Tracheophyta</taxon>
        <taxon>Spermatophyta</taxon>
        <taxon>Magnoliopsida</taxon>
        <taxon>eudicotyledons</taxon>
        <taxon>Gunneridae</taxon>
        <taxon>Pentapetalae</taxon>
        <taxon>asterids</taxon>
        <taxon>campanulids</taxon>
        <taxon>Asterales</taxon>
        <taxon>Asteraceae</taxon>
        <taxon>Asteroideae</taxon>
        <taxon>Heliantheae alliance</taxon>
        <taxon>Heliantheae</taxon>
        <taxon>Helianthus</taxon>
    </lineage>
</organism>
<dbReference type="InterPro" id="IPR017970">
    <property type="entry name" value="Homeobox_CS"/>
</dbReference>
<gene>
    <name evidence="8" type="ORF">HanXRQr2_Chr10g0460261</name>
</gene>
<accession>A0A9K3I165</accession>
<feature type="DNA-binding region" description="Homeobox" evidence="5">
    <location>
        <begin position="19"/>
        <end position="59"/>
    </location>
</feature>
<evidence type="ECO:0000256" key="6">
    <source>
        <dbReference type="RuleBase" id="RU000682"/>
    </source>
</evidence>
<dbReference type="Pfam" id="PF00046">
    <property type="entry name" value="Homeodomain"/>
    <property type="match status" value="1"/>
</dbReference>
<reference evidence="8" key="1">
    <citation type="journal article" date="2017" name="Nature">
        <title>The sunflower genome provides insights into oil metabolism, flowering and Asterid evolution.</title>
        <authorList>
            <person name="Badouin H."/>
            <person name="Gouzy J."/>
            <person name="Grassa C.J."/>
            <person name="Murat F."/>
            <person name="Staton S.E."/>
            <person name="Cottret L."/>
            <person name="Lelandais-Briere C."/>
            <person name="Owens G.L."/>
            <person name="Carrere S."/>
            <person name="Mayjonade B."/>
            <person name="Legrand L."/>
            <person name="Gill N."/>
            <person name="Kane N.C."/>
            <person name="Bowers J.E."/>
            <person name="Hubner S."/>
            <person name="Bellec A."/>
            <person name="Berard A."/>
            <person name="Berges H."/>
            <person name="Blanchet N."/>
            <person name="Boniface M.C."/>
            <person name="Brunel D."/>
            <person name="Catrice O."/>
            <person name="Chaidir N."/>
            <person name="Claudel C."/>
            <person name="Donnadieu C."/>
            <person name="Faraut T."/>
            <person name="Fievet G."/>
            <person name="Helmstetter N."/>
            <person name="King M."/>
            <person name="Knapp S.J."/>
            <person name="Lai Z."/>
            <person name="Le Paslier M.C."/>
            <person name="Lippi Y."/>
            <person name="Lorenzon L."/>
            <person name="Mandel J.R."/>
            <person name="Marage G."/>
            <person name="Marchand G."/>
            <person name="Marquand E."/>
            <person name="Bret-Mestries E."/>
            <person name="Morien E."/>
            <person name="Nambeesan S."/>
            <person name="Nguyen T."/>
            <person name="Pegot-Espagnet P."/>
            <person name="Pouilly N."/>
            <person name="Raftis F."/>
            <person name="Sallet E."/>
            <person name="Schiex T."/>
            <person name="Thomas J."/>
            <person name="Vandecasteele C."/>
            <person name="Vares D."/>
            <person name="Vear F."/>
            <person name="Vautrin S."/>
            <person name="Crespi M."/>
            <person name="Mangin B."/>
            <person name="Burke J.M."/>
            <person name="Salse J."/>
            <person name="Munos S."/>
            <person name="Vincourt P."/>
            <person name="Rieseberg L.H."/>
            <person name="Langlade N.B."/>
        </authorList>
    </citation>
    <scope>NUCLEOTIDE SEQUENCE</scope>
    <source>
        <tissue evidence="8">Leaves</tissue>
    </source>
</reference>
<dbReference type="SMART" id="SM00389">
    <property type="entry name" value="HOX"/>
    <property type="match status" value="1"/>
</dbReference>
<dbReference type="GO" id="GO:0003677">
    <property type="term" value="F:DNA binding"/>
    <property type="evidence" value="ECO:0007669"/>
    <property type="project" value="UniProtKB-UniRule"/>
</dbReference>
<dbReference type="PROSITE" id="PS00027">
    <property type="entry name" value="HOMEOBOX_1"/>
    <property type="match status" value="1"/>
</dbReference>
<dbReference type="SUPFAM" id="SSF46689">
    <property type="entry name" value="Homeodomain-like"/>
    <property type="match status" value="1"/>
</dbReference>
<dbReference type="PROSITE" id="PS50071">
    <property type="entry name" value="HOMEOBOX_2"/>
    <property type="match status" value="1"/>
</dbReference>
<keyword evidence="4 5" id="KW-0539">Nucleus</keyword>
<dbReference type="PANTHER" id="PTHR45654:SF71">
    <property type="entry name" value="START DOMAIN, HOMEODOMAIN-LIKE PROTEIN-RELATED"/>
    <property type="match status" value="1"/>
</dbReference>
<name>A0A9K3I165_HELAN</name>
<dbReference type="EMBL" id="MNCJ02000325">
    <property type="protein sequence ID" value="KAF5788100.1"/>
    <property type="molecule type" value="Genomic_DNA"/>
</dbReference>
<sequence length="85" mass="10455">MHTSFSLFCFVSFCGNRFFKKNPHPTEKERTEIANKLNITINKVKFWFQNRRTQLKVMFDYIFIFIVKFHGKTYMFKKYIKIQTL</sequence>
<evidence type="ECO:0000256" key="5">
    <source>
        <dbReference type="PROSITE-ProRule" id="PRU00108"/>
    </source>
</evidence>
<comment type="subcellular location">
    <subcellularLocation>
        <location evidence="1 5 6">Nucleus</location>
    </subcellularLocation>
</comment>
<dbReference type="GO" id="GO:0005634">
    <property type="term" value="C:nucleus"/>
    <property type="evidence" value="ECO:0007669"/>
    <property type="project" value="UniProtKB-SubCell"/>
</dbReference>
<dbReference type="AlphaFoldDB" id="A0A9K3I165"/>
<dbReference type="InterPro" id="IPR009057">
    <property type="entry name" value="Homeodomain-like_sf"/>
</dbReference>
<dbReference type="Proteomes" id="UP000215914">
    <property type="component" value="Unassembled WGS sequence"/>
</dbReference>
<feature type="domain" description="Homeobox" evidence="7">
    <location>
        <begin position="17"/>
        <end position="58"/>
    </location>
</feature>
<dbReference type="Gramene" id="mRNA:HanXRQr2_Chr10g0460261">
    <property type="protein sequence ID" value="CDS:HanXRQr2_Chr10g0460261.1"/>
    <property type="gene ID" value="HanXRQr2_Chr10g0460261"/>
</dbReference>
<evidence type="ECO:0000313" key="8">
    <source>
        <dbReference type="EMBL" id="KAF5788100.1"/>
    </source>
</evidence>
<evidence type="ECO:0000256" key="2">
    <source>
        <dbReference type="ARBA" id="ARBA00023125"/>
    </source>
</evidence>
<reference evidence="8" key="2">
    <citation type="submission" date="2020-06" db="EMBL/GenBank/DDBJ databases">
        <title>Helianthus annuus Genome sequencing and assembly Release 2.</title>
        <authorList>
            <person name="Gouzy J."/>
            <person name="Langlade N."/>
            <person name="Munos S."/>
        </authorList>
    </citation>
    <scope>NUCLEOTIDE SEQUENCE</scope>
    <source>
        <tissue evidence="8">Leaves</tissue>
    </source>
</reference>
<protein>
    <submittedName>
        <fullName evidence="8">Transcription factor Homeodomain-TALE-KNOX family</fullName>
    </submittedName>
</protein>
<dbReference type="InterPro" id="IPR042160">
    <property type="entry name" value="HD-Zip_IV"/>
</dbReference>
<evidence type="ECO:0000256" key="1">
    <source>
        <dbReference type="ARBA" id="ARBA00004123"/>
    </source>
</evidence>
<keyword evidence="3 5" id="KW-0371">Homeobox</keyword>
<dbReference type="GO" id="GO:0000981">
    <property type="term" value="F:DNA-binding transcription factor activity, RNA polymerase II-specific"/>
    <property type="evidence" value="ECO:0007669"/>
    <property type="project" value="InterPro"/>
</dbReference>
<dbReference type="CDD" id="cd00086">
    <property type="entry name" value="homeodomain"/>
    <property type="match status" value="1"/>
</dbReference>
<evidence type="ECO:0000259" key="7">
    <source>
        <dbReference type="PROSITE" id="PS50071"/>
    </source>
</evidence>
<comment type="caution">
    <text evidence="8">The sequence shown here is derived from an EMBL/GenBank/DDBJ whole genome shotgun (WGS) entry which is preliminary data.</text>
</comment>
<keyword evidence="9" id="KW-1185">Reference proteome</keyword>